<dbReference type="InterPro" id="IPR002156">
    <property type="entry name" value="RNaseH_domain"/>
</dbReference>
<dbReference type="EMBL" id="JARKNE010000001">
    <property type="protein sequence ID" value="KAK5845713.1"/>
    <property type="molecule type" value="Genomic_DNA"/>
</dbReference>
<dbReference type="Proteomes" id="UP001358586">
    <property type="component" value="Chromosome 1"/>
</dbReference>
<evidence type="ECO:0000313" key="2">
    <source>
        <dbReference type="EMBL" id="KAK5845713.1"/>
    </source>
</evidence>
<name>A0ABR0R296_GOSAR</name>
<evidence type="ECO:0000259" key="1">
    <source>
        <dbReference type="Pfam" id="PF13456"/>
    </source>
</evidence>
<accession>A0ABR0R296</accession>
<protein>
    <recommendedName>
        <fullName evidence="1">RNase H type-1 domain-containing protein</fullName>
    </recommendedName>
</protein>
<dbReference type="Pfam" id="PF13456">
    <property type="entry name" value="RVT_3"/>
    <property type="match status" value="1"/>
</dbReference>
<feature type="domain" description="RNase H type-1" evidence="1">
    <location>
        <begin position="14"/>
        <end position="70"/>
    </location>
</feature>
<comment type="caution">
    <text evidence="2">The sequence shown here is derived from an EMBL/GenBank/DDBJ whole genome shotgun (WGS) entry which is preliminary data.</text>
</comment>
<organism evidence="2 3">
    <name type="scientific">Gossypium arboreum</name>
    <name type="common">Tree cotton</name>
    <name type="synonym">Gossypium nanking</name>
    <dbReference type="NCBI Taxonomy" id="29729"/>
    <lineage>
        <taxon>Eukaryota</taxon>
        <taxon>Viridiplantae</taxon>
        <taxon>Streptophyta</taxon>
        <taxon>Embryophyta</taxon>
        <taxon>Tracheophyta</taxon>
        <taxon>Spermatophyta</taxon>
        <taxon>Magnoliopsida</taxon>
        <taxon>eudicotyledons</taxon>
        <taxon>Gunneridae</taxon>
        <taxon>Pentapetalae</taxon>
        <taxon>rosids</taxon>
        <taxon>malvids</taxon>
        <taxon>Malvales</taxon>
        <taxon>Malvaceae</taxon>
        <taxon>Malvoideae</taxon>
        <taxon>Gossypium</taxon>
    </lineage>
</organism>
<evidence type="ECO:0000313" key="3">
    <source>
        <dbReference type="Proteomes" id="UP001358586"/>
    </source>
</evidence>
<proteinExistence type="predicted"/>
<gene>
    <name evidence="2" type="ORF">PVK06_001923</name>
</gene>
<reference evidence="2 3" key="1">
    <citation type="submission" date="2023-03" db="EMBL/GenBank/DDBJ databases">
        <title>WGS of Gossypium arboreum.</title>
        <authorList>
            <person name="Yu D."/>
        </authorList>
    </citation>
    <scope>NUCLEOTIDE SEQUENCE [LARGE SCALE GENOMIC DNA]</scope>
    <source>
        <tissue evidence="2">Leaf</tissue>
    </source>
</reference>
<keyword evidence="3" id="KW-1185">Reference proteome</keyword>
<sequence length="102" mass="11881">MEFLSRLTKAIDDIRTDNLEVAQNLRELSFEDSGIAVLQRTQRIMKTEGNWKIRHIPRSQNLVADRLAKFSLSWKTSLQILNEAPKELSVLLQEQKDNGWLM</sequence>